<dbReference type="AlphaFoldDB" id="J3JYP7"/>
<dbReference type="OrthoDB" id="958254at2759"/>
<dbReference type="HOGENOM" id="CLU_2489681_0_0_1"/>
<feature type="chain" id="PRO_5003771468" description="Gamma-interferon-inducible lysosomal thiol reductase" evidence="3">
    <location>
        <begin position="21"/>
        <end position="212"/>
    </location>
</feature>
<evidence type="ECO:0000256" key="2">
    <source>
        <dbReference type="ARBA" id="ARBA00023180"/>
    </source>
</evidence>
<name>J3JYP7_DENPD</name>
<sequence>MWNANRLVLSFSALVTLTHGQRAYESPNKINLALYFESLCPDSQNFLINQLYPTWNTIKDYVNIKFIPFGKSASKENGQKFTCQHGSQECKGNRIMSCALTRIPSQDLQVEYLRCFMDAYKFAIFDANENGQKCAQLVNMDFEEMMSKCYQTREGTDLQLQAEADTSAIGPKFVPTIVYNEAFDQQLQDESVQNFRQTVCKLIRLYNKGNCT</sequence>
<organism evidence="4">
    <name type="scientific">Dendroctonus ponderosae</name>
    <name type="common">Mountain pine beetle</name>
    <dbReference type="NCBI Taxonomy" id="77166"/>
    <lineage>
        <taxon>Eukaryota</taxon>
        <taxon>Metazoa</taxon>
        <taxon>Ecdysozoa</taxon>
        <taxon>Arthropoda</taxon>
        <taxon>Hexapoda</taxon>
        <taxon>Insecta</taxon>
        <taxon>Pterygota</taxon>
        <taxon>Neoptera</taxon>
        <taxon>Endopterygota</taxon>
        <taxon>Coleoptera</taxon>
        <taxon>Polyphaga</taxon>
        <taxon>Cucujiformia</taxon>
        <taxon>Curculionidae</taxon>
        <taxon>Scolytinae</taxon>
        <taxon>Dendroctonus</taxon>
    </lineage>
</organism>
<evidence type="ECO:0000313" key="4">
    <source>
        <dbReference type="EMBL" id="AEE63335.1"/>
    </source>
</evidence>
<feature type="signal peptide" evidence="3">
    <location>
        <begin position="1"/>
        <end position="20"/>
    </location>
</feature>
<dbReference type="PANTHER" id="PTHR13234:SF68">
    <property type="entry name" value="GH19763P"/>
    <property type="match status" value="1"/>
</dbReference>
<keyword evidence="3" id="KW-0732">Signal</keyword>
<comment type="similarity">
    <text evidence="1">Belongs to the GILT family.</text>
</comment>
<protein>
    <recommendedName>
        <fullName evidence="5">Gamma-interferon-inducible lysosomal thiol reductase</fullName>
    </recommendedName>
</protein>
<dbReference type="InterPro" id="IPR004911">
    <property type="entry name" value="Interferon-induced_GILT"/>
</dbReference>
<keyword evidence="2" id="KW-0325">Glycoprotein</keyword>
<evidence type="ECO:0008006" key="5">
    <source>
        <dbReference type="Google" id="ProtNLM"/>
    </source>
</evidence>
<accession>J3JYP7</accession>
<dbReference type="PANTHER" id="PTHR13234">
    <property type="entry name" value="GAMMA-INTERFERON INDUCIBLE LYSOSOMAL THIOL REDUCTASE GILT"/>
    <property type="match status" value="1"/>
</dbReference>
<dbReference type="GO" id="GO:0016671">
    <property type="term" value="F:oxidoreductase activity, acting on a sulfur group of donors, disulfide as acceptor"/>
    <property type="evidence" value="ECO:0007669"/>
    <property type="project" value="InterPro"/>
</dbReference>
<reference evidence="4" key="1">
    <citation type="journal article" date="2012" name="Insect Biochem. Mol. Biol.">
        <title>Transcriptome and full-length cDNA resources for the mountain pine beetle, Dendroctonus ponderosae Hopkins, a major insect pest of pine forests.</title>
        <authorList>
            <person name="Keeling C.I."/>
            <person name="Henderson H."/>
            <person name="Li M."/>
            <person name="Yuen M."/>
            <person name="Clark E.L."/>
            <person name="Fraser J.D."/>
            <person name="Huber D.P."/>
            <person name="Liao N.Y."/>
            <person name="Roderick Docking T."/>
            <person name="Birol I."/>
            <person name="Chan S.K."/>
            <person name="Taylor G.A."/>
            <person name="Palmquist D."/>
            <person name="Jones S.J."/>
            <person name="Bohlmann J."/>
        </authorList>
    </citation>
    <scope>NUCLEOTIDE SEQUENCE</scope>
    <source>
        <tissue evidence="4">Midgut and adhering fatbody of emerged adults of both sexes after feeding on lodgepole pine for up to 64 h</tissue>
    </source>
</reference>
<evidence type="ECO:0000256" key="1">
    <source>
        <dbReference type="ARBA" id="ARBA00005679"/>
    </source>
</evidence>
<evidence type="ECO:0000256" key="3">
    <source>
        <dbReference type="SAM" id="SignalP"/>
    </source>
</evidence>
<dbReference type="Pfam" id="PF03227">
    <property type="entry name" value="GILT"/>
    <property type="match status" value="1"/>
</dbReference>
<proteinExistence type="evidence at transcript level"/>
<dbReference type="EMBL" id="BT128377">
    <property type="protein sequence ID" value="AEE63335.1"/>
    <property type="molecule type" value="mRNA"/>
</dbReference>